<evidence type="ECO:0000313" key="6">
    <source>
        <dbReference type="Proteomes" id="UP000198307"/>
    </source>
</evidence>
<accession>A0A239PYY5</accession>
<dbReference type="SUPFAM" id="SSF46785">
    <property type="entry name" value="Winged helix' DNA-binding domain"/>
    <property type="match status" value="1"/>
</dbReference>
<dbReference type="GO" id="GO:0003677">
    <property type="term" value="F:DNA binding"/>
    <property type="evidence" value="ECO:0007669"/>
    <property type="project" value="UniProtKB-KW"/>
</dbReference>
<dbReference type="InterPro" id="IPR000524">
    <property type="entry name" value="Tscrpt_reg_HTH_GntR"/>
</dbReference>
<dbReference type="PANTHER" id="PTHR44846">
    <property type="entry name" value="MANNOSYL-D-GLYCERATE TRANSPORT/METABOLISM SYSTEM REPRESSOR MNGR-RELATED"/>
    <property type="match status" value="1"/>
</dbReference>
<evidence type="ECO:0000256" key="2">
    <source>
        <dbReference type="ARBA" id="ARBA00023125"/>
    </source>
</evidence>
<dbReference type="CDD" id="cd07377">
    <property type="entry name" value="WHTH_GntR"/>
    <property type="match status" value="1"/>
</dbReference>
<proteinExistence type="predicted"/>
<evidence type="ECO:0000259" key="4">
    <source>
        <dbReference type="PROSITE" id="PS50949"/>
    </source>
</evidence>
<keyword evidence="3" id="KW-0804">Transcription</keyword>
<dbReference type="SMART" id="SM00345">
    <property type="entry name" value="HTH_GNTR"/>
    <property type="match status" value="1"/>
</dbReference>
<evidence type="ECO:0000256" key="3">
    <source>
        <dbReference type="ARBA" id="ARBA00023163"/>
    </source>
</evidence>
<dbReference type="EMBL" id="FZQB01000011">
    <property type="protein sequence ID" value="SNT75541.1"/>
    <property type="molecule type" value="Genomic_DNA"/>
</dbReference>
<gene>
    <name evidence="5" type="ORF">SAMN05444959_11197</name>
</gene>
<dbReference type="InterPro" id="IPR050679">
    <property type="entry name" value="Bact_HTH_transcr_reg"/>
</dbReference>
<evidence type="ECO:0000256" key="1">
    <source>
        <dbReference type="ARBA" id="ARBA00023015"/>
    </source>
</evidence>
<feature type="domain" description="HTH gntR-type" evidence="4">
    <location>
        <begin position="1"/>
        <end position="67"/>
    </location>
</feature>
<name>A0A239PYY5_9RHOB</name>
<organism evidence="5 6">
    <name type="scientific">Paracoccus seriniphilus</name>
    <dbReference type="NCBI Taxonomy" id="184748"/>
    <lineage>
        <taxon>Bacteria</taxon>
        <taxon>Pseudomonadati</taxon>
        <taxon>Pseudomonadota</taxon>
        <taxon>Alphaproteobacteria</taxon>
        <taxon>Rhodobacterales</taxon>
        <taxon>Paracoccaceae</taxon>
        <taxon>Paracoccus</taxon>
    </lineage>
</organism>
<dbReference type="GO" id="GO:0003700">
    <property type="term" value="F:DNA-binding transcription factor activity"/>
    <property type="evidence" value="ECO:0007669"/>
    <property type="project" value="InterPro"/>
</dbReference>
<protein>
    <submittedName>
        <fullName evidence="5">Regulatory protein, gntR family</fullName>
    </submittedName>
</protein>
<dbReference type="Proteomes" id="UP000198307">
    <property type="component" value="Unassembled WGS sequence"/>
</dbReference>
<keyword evidence="2" id="KW-0238">DNA-binding</keyword>
<keyword evidence="1" id="KW-0805">Transcription regulation</keyword>
<dbReference type="PROSITE" id="PS50949">
    <property type="entry name" value="HTH_GNTR"/>
    <property type="match status" value="1"/>
</dbReference>
<dbReference type="OrthoDB" id="9812645at2"/>
<evidence type="ECO:0000313" key="5">
    <source>
        <dbReference type="EMBL" id="SNT75541.1"/>
    </source>
</evidence>
<dbReference type="PANTHER" id="PTHR44846:SF17">
    <property type="entry name" value="GNTR-FAMILY TRANSCRIPTIONAL REGULATOR"/>
    <property type="match status" value="1"/>
</dbReference>
<reference evidence="5 6" key="1">
    <citation type="submission" date="2017-07" db="EMBL/GenBank/DDBJ databases">
        <authorList>
            <person name="Sun Z.S."/>
            <person name="Albrecht U."/>
            <person name="Echele G."/>
            <person name="Lee C.C."/>
        </authorList>
    </citation>
    <scope>NUCLEOTIDE SEQUENCE [LARGE SCALE GENOMIC DNA]</scope>
    <source>
        <strain evidence="5 6">DSM 14827</strain>
    </source>
</reference>
<dbReference type="AlphaFoldDB" id="A0A239PYY5"/>
<dbReference type="Pfam" id="PF00392">
    <property type="entry name" value="GntR"/>
    <property type="match status" value="1"/>
</dbReference>
<keyword evidence="6" id="KW-1185">Reference proteome</keyword>
<dbReference type="InterPro" id="IPR036388">
    <property type="entry name" value="WH-like_DNA-bd_sf"/>
</dbReference>
<sequence length="99" mass="10591">MNGGSEPERALRRLIDSLSPGDRLPTVRALMREHGASQGVVQAALRALERDGLIESYVGRGTFVSGGGAPLFANAAKRKRSVLLLTRNVGVNRRAILTP</sequence>
<dbReference type="Gene3D" id="1.10.10.10">
    <property type="entry name" value="Winged helix-like DNA-binding domain superfamily/Winged helix DNA-binding domain"/>
    <property type="match status" value="1"/>
</dbReference>
<dbReference type="InterPro" id="IPR036390">
    <property type="entry name" value="WH_DNA-bd_sf"/>
</dbReference>
<dbReference type="RefSeq" id="WP_089345099.1">
    <property type="nucleotide sequence ID" value="NZ_CP067131.1"/>
</dbReference>
<dbReference type="GO" id="GO:0045892">
    <property type="term" value="P:negative regulation of DNA-templated transcription"/>
    <property type="evidence" value="ECO:0007669"/>
    <property type="project" value="TreeGrafter"/>
</dbReference>